<evidence type="ECO:0000313" key="6">
    <source>
        <dbReference type="Proteomes" id="UP000515152"/>
    </source>
</evidence>
<dbReference type="InterPro" id="IPR042837">
    <property type="entry name" value="PTX3"/>
</dbReference>
<dbReference type="PROSITE" id="PS00289">
    <property type="entry name" value="PTX_1"/>
    <property type="match status" value="1"/>
</dbReference>
<dbReference type="GO" id="GO:0045087">
    <property type="term" value="P:innate immune response"/>
    <property type="evidence" value="ECO:0007669"/>
    <property type="project" value="TreeGrafter"/>
</dbReference>
<accession>A0A6P3W4W4</accession>
<dbReference type="PROSITE" id="PS51828">
    <property type="entry name" value="PTX_2"/>
    <property type="match status" value="1"/>
</dbReference>
<protein>
    <submittedName>
        <fullName evidence="7">Pentraxin-related protein PTX3</fullName>
    </submittedName>
</protein>
<dbReference type="Pfam" id="PF00354">
    <property type="entry name" value="Pentaxin"/>
    <property type="match status" value="1"/>
</dbReference>
<dbReference type="SUPFAM" id="SSF49899">
    <property type="entry name" value="Concanavalin A-like lectins/glucanases"/>
    <property type="match status" value="1"/>
</dbReference>
<dbReference type="Proteomes" id="UP000515152">
    <property type="component" value="Chromosome 22"/>
</dbReference>
<dbReference type="CTD" id="566001"/>
<feature type="chain" id="PRO_5027892720" evidence="4">
    <location>
        <begin position="22"/>
        <end position="444"/>
    </location>
</feature>
<keyword evidence="4" id="KW-0732">Signal</keyword>
<dbReference type="InterPro" id="IPR013320">
    <property type="entry name" value="ConA-like_dom_sf"/>
</dbReference>
<evidence type="ECO:0000256" key="2">
    <source>
        <dbReference type="PROSITE-ProRule" id="PRU01172"/>
    </source>
</evidence>
<dbReference type="PANTHER" id="PTHR46943">
    <property type="entry name" value="PENTRAXIN-RELATED PROTEIN PTX3"/>
    <property type="match status" value="1"/>
</dbReference>
<name>A0A6P3W4W4_CLUHA</name>
<evidence type="ECO:0000256" key="3">
    <source>
        <dbReference type="SAM" id="MobiDB-lite"/>
    </source>
</evidence>
<keyword evidence="6" id="KW-1185">Reference proteome</keyword>
<dbReference type="GO" id="GO:0001849">
    <property type="term" value="F:complement component C1q complex binding"/>
    <property type="evidence" value="ECO:0007669"/>
    <property type="project" value="TreeGrafter"/>
</dbReference>
<dbReference type="Pfam" id="PF26206">
    <property type="entry name" value="PTX3_N"/>
    <property type="match status" value="1"/>
</dbReference>
<dbReference type="RefSeq" id="XP_012689691.2">
    <property type="nucleotide sequence ID" value="XM_012834237.2"/>
</dbReference>
<reference evidence="7" key="1">
    <citation type="submission" date="2025-08" db="UniProtKB">
        <authorList>
            <consortium name="RefSeq"/>
        </authorList>
    </citation>
    <scope>IDENTIFICATION</scope>
</reference>
<dbReference type="OrthoDB" id="10009351at2759"/>
<evidence type="ECO:0000313" key="7">
    <source>
        <dbReference type="RefSeq" id="XP_012689691.2"/>
    </source>
</evidence>
<dbReference type="PRINTS" id="PR00895">
    <property type="entry name" value="PENTAXIN"/>
</dbReference>
<dbReference type="GO" id="GO:0005615">
    <property type="term" value="C:extracellular space"/>
    <property type="evidence" value="ECO:0007669"/>
    <property type="project" value="TreeGrafter"/>
</dbReference>
<dbReference type="AlphaFoldDB" id="A0A6P3W4W4"/>
<comment type="caution">
    <text evidence="2">Lacks conserved residue(s) required for the propagation of feature annotation.</text>
</comment>
<evidence type="ECO:0000259" key="5">
    <source>
        <dbReference type="PROSITE" id="PS51828"/>
    </source>
</evidence>
<feature type="region of interest" description="Disordered" evidence="3">
    <location>
        <begin position="178"/>
        <end position="204"/>
    </location>
</feature>
<proteinExistence type="predicted"/>
<dbReference type="InterPro" id="IPR001759">
    <property type="entry name" value="PTX_dom"/>
</dbReference>
<gene>
    <name evidence="7" type="primary">ptx3b</name>
</gene>
<feature type="domain" description="Pentraxin (PTX)" evidence="5">
    <location>
        <begin position="241"/>
        <end position="444"/>
    </location>
</feature>
<feature type="signal peptide" evidence="4">
    <location>
        <begin position="1"/>
        <end position="21"/>
    </location>
</feature>
<dbReference type="InterPro" id="IPR058832">
    <property type="entry name" value="PTX3_N"/>
</dbReference>
<dbReference type="Gene3D" id="2.60.120.200">
    <property type="match status" value="1"/>
</dbReference>
<sequence length="444" mass="49011">MMRRMCLSWGLVAVCISSTLCGMGLGYGEDIDVNYADSYYNEISEDDPSEAVTPTAAPCAARDLSRWDKLFIMLEDSHMRQNMLMQHVDDMVRVELQYLRDEMRRLSTDNRRACATALEGTCAGLGEQMSRGFQHTQRQLREAEEKCQTQHNATRHLLQDTQKAQAARLAKLESGYGHGASLGQAPMKTRPTHPKEQDATSAGGTKMERTLLAVASDLQRVQAQLAVFQRSSASRYIPSGCEMALFFPMRSRHAFATVKPDRPMSLRSFTVCLWAKVTESLNKTVLFSYGTQQNPQELQLLLTWRSVHFTVGGESRLVGAQSVADAGQWRHYCGTWSSNQGLASLWVDGQQVAHSPGVAEGHVLAADGTVLLGQERGGPGLERDVDPMLAFTGKMSGVNVWDHVLAAERISQSARPEGSCDDRGNVIGWGVSEVTPYSSVQYIN</sequence>
<dbReference type="InterPro" id="IPR030476">
    <property type="entry name" value="Pentaxin_CS"/>
</dbReference>
<evidence type="ECO:0000256" key="4">
    <source>
        <dbReference type="SAM" id="SignalP"/>
    </source>
</evidence>
<organism evidence="6 7">
    <name type="scientific">Clupea harengus</name>
    <name type="common">Atlantic herring</name>
    <dbReference type="NCBI Taxonomy" id="7950"/>
    <lineage>
        <taxon>Eukaryota</taxon>
        <taxon>Metazoa</taxon>
        <taxon>Chordata</taxon>
        <taxon>Craniata</taxon>
        <taxon>Vertebrata</taxon>
        <taxon>Euteleostomi</taxon>
        <taxon>Actinopterygii</taxon>
        <taxon>Neopterygii</taxon>
        <taxon>Teleostei</taxon>
        <taxon>Clupei</taxon>
        <taxon>Clupeiformes</taxon>
        <taxon>Clupeoidei</taxon>
        <taxon>Clupeidae</taxon>
        <taxon>Clupea</taxon>
    </lineage>
</organism>
<evidence type="ECO:0000256" key="1">
    <source>
        <dbReference type="ARBA" id="ARBA00023157"/>
    </source>
</evidence>
<keyword evidence="1" id="KW-1015">Disulfide bond</keyword>
<dbReference type="GeneID" id="105906126"/>
<dbReference type="SMART" id="SM00159">
    <property type="entry name" value="PTX"/>
    <property type="match status" value="1"/>
</dbReference>
<dbReference type="PANTHER" id="PTHR46943:SF1">
    <property type="entry name" value="PENTRAXIN-RELATED PROTEIN PTX3"/>
    <property type="match status" value="1"/>
</dbReference>
<dbReference type="KEGG" id="char:105906126"/>